<evidence type="ECO:0000313" key="5">
    <source>
        <dbReference type="Proteomes" id="UP000737018"/>
    </source>
</evidence>
<evidence type="ECO:0008006" key="6">
    <source>
        <dbReference type="Google" id="ProtNLM"/>
    </source>
</evidence>
<dbReference type="SUPFAM" id="SSF48452">
    <property type="entry name" value="TPR-like"/>
    <property type="match status" value="1"/>
</dbReference>
<dbReference type="InterPro" id="IPR046848">
    <property type="entry name" value="E_motif"/>
</dbReference>
<dbReference type="InterPro" id="IPR046960">
    <property type="entry name" value="PPR_At4g14850-like_plant"/>
</dbReference>
<evidence type="ECO:0000256" key="1">
    <source>
        <dbReference type="ARBA" id="ARBA00006643"/>
    </source>
</evidence>
<dbReference type="Proteomes" id="UP000737018">
    <property type="component" value="Unassembled WGS sequence"/>
</dbReference>
<name>A0A8J4QFH0_9ROSI</name>
<keyword evidence="2" id="KW-0677">Repeat</keyword>
<comment type="caution">
    <text evidence="4">The sequence shown here is derived from an EMBL/GenBank/DDBJ whole genome shotgun (WGS) entry which is preliminary data.</text>
</comment>
<dbReference type="FunFam" id="1.25.40.10:FF:000690">
    <property type="entry name" value="Pentatricopeptide repeat-containing protein"/>
    <property type="match status" value="1"/>
</dbReference>
<proteinExistence type="inferred from homology"/>
<organism evidence="4 5">
    <name type="scientific">Castanea mollissima</name>
    <name type="common">Chinese chestnut</name>
    <dbReference type="NCBI Taxonomy" id="60419"/>
    <lineage>
        <taxon>Eukaryota</taxon>
        <taxon>Viridiplantae</taxon>
        <taxon>Streptophyta</taxon>
        <taxon>Embryophyta</taxon>
        <taxon>Tracheophyta</taxon>
        <taxon>Spermatophyta</taxon>
        <taxon>Magnoliopsida</taxon>
        <taxon>eudicotyledons</taxon>
        <taxon>Gunneridae</taxon>
        <taxon>Pentapetalae</taxon>
        <taxon>rosids</taxon>
        <taxon>fabids</taxon>
        <taxon>Fagales</taxon>
        <taxon>Fagaceae</taxon>
        <taxon>Castanea</taxon>
    </lineage>
</organism>
<dbReference type="Gene3D" id="1.25.40.10">
    <property type="entry name" value="Tetratricopeptide repeat domain"/>
    <property type="match status" value="3"/>
</dbReference>
<dbReference type="EMBL" id="JRKL02005421">
    <property type="protein sequence ID" value="KAF3950497.1"/>
    <property type="molecule type" value="Genomic_DNA"/>
</dbReference>
<dbReference type="PROSITE" id="PS51375">
    <property type="entry name" value="PPR"/>
    <property type="match status" value="3"/>
</dbReference>
<protein>
    <recommendedName>
        <fullName evidence="6">Pentatricopeptide repeat-containing protein</fullName>
    </recommendedName>
</protein>
<dbReference type="Pfam" id="PF01535">
    <property type="entry name" value="PPR"/>
    <property type="match status" value="4"/>
</dbReference>
<dbReference type="PANTHER" id="PTHR47926">
    <property type="entry name" value="PENTATRICOPEPTIDE REPEAT-CONTAINING PROTEIN"/>
    <property type="match status" value="1"/>
</dbReference>
<dbReference type="InterPro" id="IPR002885">
    <property type="entry name" value="PPR_rpt"/>
</dbReference>
<dbReference type="OrthoDB" id="1863268at2759"/>
<feature type="repeat" description="PPR" evidence="3">
    <location>
        <begin position="176"/>
        <end position="206"/>
    </location>
</feature>
<dbReference type="GO" id="GO:0009451">
    <property type="term" value="P:RNA modification"/>
    <property type="evidence" value="ECO:0007669"/>
    <property type="project" value="InterPro"/>
</dbReference>
<dbReference type="InterPro" id="IPR011990">
    <property type="entry name" value="TPR-like_helical_dom_sf"/>
</dbReference>
<dbReference type="Pfam" id="PF13041">
    <property type="entry name" value="PPR_2"/>
    <property type="match status" value="1"/>
</dbReference>
<reference evidence="4" key="1">
    <citation type="submission" date="2020-03" db="EMBL/GenBank/DDBJ databases">
        <title>Castanea mollissima Vanexum genome sequencing.</title>
        <authorList>
            <person name="Staton M."/>
        </authorList>
    </citation>
    <scope>NUCLEOTIDE SEQUENCE</scope>
    <source>
        <tissue evidence="4">Leaf</tissue>
    </source>
</reference>
<comment type="similarity">
    <text evidence="1">Belongs to the PPR family. PCMP-H subfamily.</text>
</comment>
<dbReference type="NCBIfam" id="TIGR00756">
    <property type="entry name" value="PPR"/>
    <property type="match status" value="3"/>
</dbReference>
<evidence type="ECO:0000313" key="4">
    <source>
        <dbReference type="EMBL" id="KAF3950497.1"/>
    </source>
</evidence>
<dbReference type="AlphaFoldDB" id="A0A8J4QFH0"/>
<dbReference type="GO" id="GO:0003729">
    <property type="term" value="F:mRNA binding"/>
    <property type="evidence" value="ECO:0007669"/>
    <property type="project" value="UniProtKB-ARBA"/>
</dbReference>
<dbReference type="PANTHER" id="PTHR47926:SF436">
    <property type="entry name" value="PENTATRICOPEPTIDE REPEAT-CONTAINING PROTEIN ELI1, CHLOROPLASTIC-LIKE ISOFORM X2"/>
    <property type="match status" value="1"/>
</dbReference>
<accession>A0A8J4QFH0</accession>
<dbReference type="FunFam" id="1.25.40.10:FF:000470">
    <property type="entry name" value="Pentatricopeptide repeat-containing protein At5g66520"/>
    <property type="match status" value="1"/>
</dbReference>
<evidence type="ECO:0000256" key="2">
    <source>
        <dbReference type="ARBA" id="ARBA00022737"/>
    </source>
</evidence>
<dbReference type="Pfam" id="PF20431">
    <property type="entry name" value="E_motif"/>
    <property type="match status" value="1"/>
</dbReference>
<sequence>MIPKIATNNTLISLTQKCKTLNQLKQIHALLLKSQLPENPYAIAPFLSIAATSKNPSFLSYASSIFDHLCHRNTFMYNTMIRGHVQLNSPIPAILCYLDMLNYDLFANNYTFPPLIKACTILVSSSNLLGSLVHAHVVKFGFRDDPFVVSALIEFYSVKHDMRTARLLFDKTPNKDVVMWTAMIDGYGKMGDLENARTLFDEMPQRNVISWSAIMAAYSRVSDFKEVLSLFRKMQEAGLKPNESVLVSVLTACAHLGAVTQGLWVHSYAKRYKLDSNPILATALVDMYSKCGCVESALSVFESILNKDVGAWNAMISGVAMNGDARKSLELFNQMASTGTQPTDTTFVAVLTACTHAKMVDEGLKLFQQMGTIYRVDPRLEHYACVVDLLARSGMLEEAEKFIEKKMGGFGRGDANVWGALQGACRIYGNIEIGNRVWKKLTDMGVADFGTRVLSYNIYKEAGWDMEAKKVRKTISEVGMKKKPGCSVIEVDGKVQEFLAGDLCHPHAQEIYKMLDSFSKIMRLREFF</sequence>
<keyword evidence="5" id="KW-1185">Reference proteome</keyword>
<dbReference type="FunFam" id="1.25.40.10:FF:000333">
    <property type="entry name" value="Pentatricopeptide repeat-containing protein"/>
    <property type="match status" value="1"/>
</dbReference>
<feature type="repeat" description="PPR" evidence="3">
    <location>
        <begin position="308"/>
        <end position="342"/>
    </location>
</feature>
<feature type="repeat" description="PPR" evidence="3">
    <location>
        <begin position="207"/>
        <end position="241"/>
    </location>
</feature>
<gene>
    <name evidence="4" type="ORF">CMV_023758</name>
</gene>
<evidence type="ECO:0000256" key="3">
    <source>
        <dbReference type="PROSITE-ProRule" id="PRU00708"/>
    </source>
</evidence>